<evidence type="ECO:0000313" key="3">
    <source>
        <dbReference type="EMBL" id="PHM30680.1"/>
    </source>
</evidence>
<reference evidence="3 4" key="1">
    <citation type="journal article" date="2017" name="Nat. Microbiol.">
        <title>Natural product diversity associated with the nematode symbionts Photorhabdus and Xenorhabdus.</title>
        <authorList>
            <person name="Tobias N.J."/>
            <person name="Wolff H."/>
            <person name="Djahanschiri B."/>
            <person name="Grundmann F."/>
            <person name="Kronenwerth M."/>
            <person name="Shi Y.M."/>
            <person name="Simonyi S."/>
            <person name="Grun P."/>
            <person name="Shapiro-Ilan D."/>
            <person name="Pidot S.J."/>
            <person name="Stinear T.P."/>
            <person name="Ebersberger I."/>
            <person name="Bode H.B."/>
        </authorList>
    </citation>
    <scope>NUCLEOTIDE SEQUENCE [LARGE SCALE GENOMIC DNA]</scope>
    <source>
        <strain evidence="3 4">DSM 17908</strain>
    </source>
</reference>
<comment type="caution">
    <text evidence="3">The sequence shown here is derived from an EMBL/GenBank/DDBJ whole genome shotgun (WGS) entry which is preliminary data.</text>
</comment>
<protein>
    <submittedName>
        <fullName evidence="3">Integrase</fullName>
    </submittedName>
</protein>
<feature type="compositionally biased region" description="Basic residues" evidence="1">
    <location>
        <begin position="51"/>
        <end position="61"/>
    </location>
</feature>
<proteinExistence type="predicted"/>
<dbReference type="InterPro" id="IPR038488">
    <property type="entry name" value="Integrase_DNA-bd_sf"/>
</dbReference>
<evidence type="ECO:0000313" key="4">
    <source>
        <dbReference type="Proteomes" id="UP000224607"/>
    </source>
</evidence>
<dbReference type="Gene3D" id="3.30.160.390">
    <property type="entry name" value="Integrase, DNA-binding domain"/>
    <property type="match status" value="1"/>
</dbReference>
<name>A0A2G0N7H9_9GAMM</name>
<dbReference type="Pfam" id="PF13356">
    <property type="entry name" value="Arm-DNA-bind_3"/>
    <property type="match status" value="1"/>
</dbReference>
<organism evidence="3 4">
    <name type="scientific">Xenorhabdus mauleonii</name>
    <dbReference type="NCBI Taxonomy" id="351675"/>
    <lineage>
        <taxon>Bacteria</taxon>
        <taxon>Pseudomonadati</taxon>
        <taxon>Pseudomonadota</taxon>
        <taxon>Gammaproteobacteria</taxon>
        <taxon>Enterobacterales</taxon>
        <taxon>Morganellaceae</taxon>
        <taxon>Xenorhabdus</taxon>
    </lineage>
</organism>
<dbReference type="EMBL" id="NITY01000077">
    <property type="protein sequence ID" value="PHM30680.1"/>
    <property type="molecule type" value="Genomic_DNA"/>
</dbReference>
<gene>
    <name evidence="3" type="ORF">Xmau_04575</name>
</gene>
<feature type="domain" description="Integrase DNA-binding" evidence="2">
    <location>
        <begin position="4"/>
        <end position="50"/>
    </location>
</feature>
<evidence type="ECO:0000259" key="2">
    <source>
        <dbReference type="Pfam" id="PF13356"/>
    </source>
</evidence>
<evidence type="ECO:0000256" key="1">
    <source>
        <dbReference type="SAM" id="MobiDB-lite"/>
    </source>
</evidence>
<keyword evidence="4" id="KW-1185">Reference proteome</keyword>
<sequence length="94" mass="10499">MKYYRPTNKKEDRLAFGVYPTVPLADERSKRDEAKKLMAQGIDPKAEKKALPPHRKSRIHFNRSPVHGTPAINAGATATARKYCAALGSIFSPY</sequence>
<dbReference type="Proteomes" id="UP000224607">
    <property type="component" value="Unassembled WGS sequence"/>
</dbReference>
<feature type="region of interest" description="Disordered" evidence="1">
    <location>
        <begin position="38"/>
        <end position="69"/>
    </location>
</feature>
<accession>A0A2G0N7H9</accession>
<dbReference type="InterPro" id="IPR025166">
    <property type="entry name" value="Integrase_DNA_bind_dom"/>
</dbReference>